<dbReference type="PANTHER" id="PTHR47882">
    <property type="entry name" value="BIOGENESIS OF LYSOSOME-RELATED ORGANELLES COMPLEX 1 SUBUNIT 2"/>
    <property type="match status" value="1"/>
</dbReference>
<name>A0AAE0EAA3_9ROSI</name>
<dbReference type="InterPro" id="IPR019269">
    <property type="entry name" value="BLOC1_su2"/>
</dbReference>
<sequence>MASGGEGSRNLNKGNGPLQDLLEHQDYLKKTWSVSSMVKSEFEGMNNTMELLEKMNLKVEEEYIGFGDLASVLRVFVEQLMSKSGSFNDYVQ</sequence>
<gene>
    <name evidence="2" type="ORF">Dsin_013130</name>
</gene>
<evidence type="ECO:0000313" key="3">
    <source>
        <dbReference type="Proteomes" id="UP001281410"/>
    </source>
</evidence>
<evidence type="ECO:0000313" key="2">
    <source>
        <dbReference type="EMBL" id="KAK3219160.1"/>
    </source>
</evidence>
<organism evidence="2 3">
    <name type="scientific">Dipteronia sinensis</name>
    <dbReference type="NCBI Taxonomy" id="43782"/>
    <lineage>
        <taxon>Eukaryota</taxon>
        <taxon>Viridiplantae</taxon>
        <taxon>Streptophyta</taxon>
        <taxon>Embryophyta</taxon>
        <taxon>Tracheophyta</taxon>
        <taxon>Spermatophyta</taxon>
        <taxon>Magnoliopsida</taxon>
        <taxon>eudicotyledons</taxon>
        <taxon>Gunneridae</taxon>
        <taxon>Pentapetalae</taxon>
        <taxon>rosids</taxon>
        <taxon>malvids</taxon>
        <taxon>Sapindales</taxon>
        <taxon>Sapindaceae</taxon>
        <taxon>Hippocastanoideae</taxon>
        <taxon>Acereae</taxon>
        <taxon>Dipteronia</taxon>
    </lineage>
</organism>
<dbReference type="Pfam" id="PF10046">
    <property type="entry name" value="BLOC1_2"/>
    <property type="match status" value="1"/>
</dbReference>
<dbReference type="Proteomes" id="UP001281410">
    <property type="component" value="Unassembled WGS sequence"/>
</dbReference>
<comment type="caution">
    <text evidence="2">The sequence shown here is derived from an EMBL/GenBank/DDBJ whole genome shotgun (WGS) entry which is preliminary data.</text>
</comment>
<dbReference type="AlphaFoldDB" id="A0AAE0EAA3"/>
<dbReference type="PANTHER" id="PTHR47882:SF1">
    <property type="entry name" value="BIOGENESIS OF LYSOSOME-RELATED ORGANELLES COMPLEX 1 SUBUNIT 2"/>
    <property type="match status" value="1"/>
</dbReference>
<reference evidence="2" key="1">
    <citation type="journal article" date="2023" name="Plant J.">
        <title>Genome sequences and population genomics provide insights into the demographic history, inbreeding, and mutation load of two 'living fossil' tree species of Dipteronia.</title>
        <authorList>
            <person name="Feng Y."/>
            <person name="Comes H.P."/>
            <person name="Chen J."/>
            <person name="Zhu S."/>
            <person name="Lu R."/>
            <person name="Zhang X."/>
            <person name="Li P."/>
            <person name="Qiu J."/>
            <person name="Olsen K.M."/>
            <person name="Qiu Y."/>
        </authorList>
    </citation>
    <scope>NUCLEOTIDE SEQUENCE</scope>
    <source>
        <strain evidence="2">NBL</strain>
    </source>
</reference>
<comment type="similarity">
    <text evidence="1">Belongs to the BLOC1S2 family.</text>
</comment>
<keyword evidence="3" id="KW-1185">Reference proteome</keyword>
<proteinExistence type="inferred from homology"/>
<protein>
    <submittedName>
        <fullName evidence="2">Uncharacterized protein</fullName>
    </submittedName>
</protein>
<dbReference type="EMBL" id="JANJYJ010000004">
    <property type="protein sequence ID" value="KAK3219160.1"/>
    <property type="molecule type" value="Genomic_DNA"/>
</dbReference>
<evidence type="ECO:0000256" key="1">
    <source>
        <dbReference type="ARBA" id="ARBA00008468"/>
    </source>
</evidence>
<accession>A0AAE0EAA3</accession>